<dbReference type="PROSITE" id="PS51891">
    <property type="entry name" value="CENP_V_GFA"/>
    <property type="match status" value="1"/>
</dbReference>
<comment type="similarity">
    <text evidence="1">Belongs to the Gfa family.</text>
</comment>
<protein>
    <submittedName>
        <fullName evidence="5">Uncharacterized conserved protein</fullName>
    </submittedName>
</protein>
<evidence type="ECO:0000313" key="6">
    <source>
        <dbReference type="Proteomes" id="UP000254069"/>
    </source>
</evidence>
<dbReference type="InterPro" id="IPR006913">
    <property type="entry name" value="CENP-V/GFA"/>
</dbReference>
<dbReference type="PANTHER" id="PTHR33337:SF40">
    <property type="entry name" value="CENP-V_GFA DOMAIN-CONTAINING PROTEIN-RELATED"/>
    <property type="match status" value="1"/>
</dbReference>
<accession>A0A3G4UI50</accession>
<keyword evidence="2" id="KW-0479">Metal-binding</keyword>
<dbReference type="GO" id="GO:0046872">
    <property type="term" value="F:metal ion binding"/>
    <property type="evidence" value="ECO:0007669"/>
    <property type="project" value="UniProtKB-KW"/>
</dbReference>
<dbReference type="Pfam" id="PF04828">
    <property type="entry name" value="GFA"/>
    <property type="match status" value="1"/>
</dbReference>
<keyword evidence="6" id="KW-1185">Reference proteome</keyword>
<dbReference type="AlphaFoldDB" id="A0A379ZR25"/>
<evidence type="ECO:0000256" key="2">
    <source>
        <dbReference type="ARBA" id="ARBA00022723"/>
    </source>
</evidence>
<gene>
    <name evidence="5" type="ORF">NCTC10738_01839</name>
</gene>
<dbReference type="EMBL" id="UGYO01000001">
    <property type="protein sequence ID" value="SUI66864.1"/>
    <property type="molecule type" value="Genomic_DNA"/>
</dbReference>
<evidence type="ECO:0000256" key="4">
    <source>
        <dbReference type="ARBA" id="ARBA00023239"/>
    </source>
</evidence>
<organism evidence="5 6">
    <name type="scientific">Shewanella algae</name>
    <dbReference type="NCBI Taxonomy" id="38313"/>
    <lineage>
        <taxon>Bacteria</taxon>
        <taxon>Pseudomonadati</taxon>
        <taxon>Pseudomonadota</taxon>
        <taxon>Gammaproteobacteria</taxon>
        <taxon>Alteromonadales</taxon>
        <taxon>Shewanellaceae</taxon>
        <taxon>Shewanella</taxon>
    </lineage>
</organism>
<proteinExistence type="inferred from homology"/>
<evidence type="ECO:0000313" key="5">
    <source>
        <dbReference type="EMBL" id="SUI66864.1"/>
    </source>
</evidence>
<dbReference type="SUPFAM" id="SSF51316">
    <property type="entry name" value="Mss4-like"/>
    <property type="match status" value="1"/>
</dbReference>
<dbReference type="Proteomes" id="UP000254069">
    <property type="component" value="Unassembled WGS sequence"/>
</dbReference>
<dbReference type="InterPro" id="IPR011057">
    <property type="entry name" value="Mss4-like_sf"/>
</dbReference>
<keyword evidence="4" id="KW-0456">Lyase</keyword>
<evidence type="ECO:0000256" key="1">
    <source>
        <dbReference type="ARBA" id="ARBA00005495"/>
    </source>
</evidence>
<dbReference type="PANTHER" id="PTHR33337">
    <property type="entry name" value="GFA DOMAIN-CONTAINING PROTEIN"/>
    <property type="match status" value="1"/>
</dbReference>
<dbReference type="RefSeq" id="WP_115389584.1">
    <property type="nucleotide sequence ID" value="NZ_CP033575.1"/>
</dbReference>
<accession>A0A379ZR25</accession>
<name>A0A379ZR25_9GAMM</name>
<reference evidence="5 6" key="1">
    <citation type="submission" date="2018-06" db="EMBL/GenBank/DDBJ databases">
        <authorList>
            <consortium name="Pathogen Informatics"/>
            <person name="Doyle S."/>
        </authorList>
    </citation>
    <scope>NUCLEOTIDE SEQUENCE [LARGE SCALE GENOMIC DNA]</scope>
    <source>
        <strain evidence="5 6">NCTC10738</strain>
    </source>
</reference>
<dbReference type="Gene3D" id="3.90.1590.10">
    <property type="entry name" value="glutathione-dependent formaldehyde- activating enzyme (gfa)"/>
    <property type="match status" value="1"/>
</dbReference>
<keyword evidence="3" id="KW-0862">Zinc</keyword>
<sequence>MKQQDELQGGCLCGAIRYRLEGEPFDADHCYCSQCRKSTGALVGSWMDFKLEQLTWQGEAVREYASSAKVRRGFCPNCGTSLSYRSLDHPEFISLSIASLDDPDRVAPRYHIYCANKPAWLEISDDCPRYPGNRSQGD</sequence>
<evidence type="ECO:0000256" key="3">
    <source>
        <dbReference type="ARBA" id="ARBA00022833"/>
    </source>
</evidence>
<dbReference type="GO" id="GO:0016846">
    <property type="term" value="F:carbon-sulfur lyase activity"/>
    <property type="evidence" value="ECO:0007669"/>
    <property type="project" value="InterPro"/>
</dbReference>